<feature type="region of interest" description="Disordered" evidence="1">
    <location>
        <begin position="512"/>
        <end position="532"/>
    </location>
</feature>
<feature type="compositionally biased region" description="Basic and acidic residues" evidence="1">
    <location>
        <begin position="196"/>
        <end position="208"/>
    </location>
</feature>
<feature type="region of interest" description="Disordered" evidence="1">
    <location>
        <begin position="1011"/>
        <end position="1031"/>
    </location>
</feature>
<feature type="region of interest" description="Disordered" evidence="1">
    <location>
        <begin position="1086"/>
        <end position="1113"/>
    </location>
</feature>
<gene>
    <name evidence="2" type="ORF">CPB83DRAFT_790307</name>
</gene>
<protein>
    <submittedName>
        <fullName evidence="2">Uncharacterized protein</fullName>
    </submittedName>
</protein>
<evidence type="ECO:0000313" key="3">
    <source>
        <dbReference type="Proteomes" id="UP000807306"/>
    </source>
</evidence>
<feature type="compositionally biased region" description="Polar residues" evidence="1">
    <location>
        <begin position="165"/>
        <end position="180"/>
    </location>
</feature>
<feature type="compositionally biased region" description="Low complexity" evidence="1">
    <location>
        <begin position="874"/>
        <end position="899"/>
    </location>
</feature>
<dbReference type="AlphaFoldDB" id="A0A9P6EHP7"/>
<feature type="compositionally biased region" description="Polar residues" evidence="1">
    <location>
        <begin position="658"/>
        <end position="668"/>
    </location>
</feature>
<name>A0A9P6EHP7_9AGAR</name>
<feature type="compositionally biased region" description="Basic and acidic residues" evidence="1">
    <location>
        <begin position="696"/>
        <end position="769"/>
    </location>
</feature>
<feature type="compositionally biased region" description="Basic and acidic residues" evidence="1">
    <location>
        <begin position="325"/>
        <end position="338"/>
    </location>
</feature>
<proteinExistence type="predicted"/>
<comment type="caution">
    <text evidence="2">The sequence shown here is derived from an EMBL/GenBank/DDBJ whole genome shotgun (WGS) entry which is preliminary data.</text>
</comment>
<feature type="compositionally biased region" description="Polar residues" evidence="1">
    <location>
        <begin position="810"/>
        <end position="819"/>
    </location>
</feature>
<accession>A0A9P6EHP7</accession>
<dbReference type="Proteomes" id="UP000807306">
    <property type="component" value="Unassembled WGS sequence"/>
</dbReference>
<feature type="region of interest" description="Disordered" evidence="1">
    <location>
        <begin position="321"/>
        <end position="342"/>
    </location>
</feature>
<sequence length="1253" mass="139341">MNIFRRGRSTTGKGTSAFDSPSSSRTQPQGEDSRPNAQSMHSNVQDSIHLPYPAIGVSESRSAVNREGAEFSNPWPAQSSSQRTSSQRAHVPHKPSSVNGFTGNPNDTELYSQNSLDTFIFGAAAAFPSPSSTSTIDPLARPREETDSDEILLYPDTTPRPSVIGNGQPNGFSSPHTLTDQRPPPPSRLQPALIDTPRDSEVESDAKSIRTYGHSSASASVSSLSRPSGSDSRSTSRVSSRSSVTPQTSGNDLTSSEDEEDNRHPIPAHYDLPQPRDSLYLSEEELDIYGDEEDADHEDLQELQFPPTASTARRGSAAIAIPHTPSDRSYNDHRDRDSVSTLRRASKSLDELFTYSFARASGPGSGTRSIGGTAITSVAPSSVPESEVDLENIRKKSLPPIAPTANPMMPGVGMDTLGIDSSWMDFGRTGLVGIDNDEMADIVGESSLGRRQSDFNNFRKGSNASMMRRQSTFSNATVDIIMKNIHQWNEGDSKYQDQKRLWHYEQERVRMESPAPSARERPSISSFFSPRSNMANDTNSNLIAPFLDPRDFQKDKTKDRSGKNWKGMPLDTEEAWGNGWSGRFRVSRKNTATDPTKLQQRLNFQYIRSHNGSDRVSVEGPPVTIHKHSKAVAFSIGRHYRTKSVHKSHSSAHVDSSTRLNPQTLTVTDTDKKKGGMILLAPLHVQVSYTSTTTTRKLESHGLLDDSGRRRTKEAEKLERIKREREREKAKAKERERDKGKEKDRERERDKGKDRESGQGSKELRERPSSKSYSGKGKEKEVEVPGEAWSLWEGTKEKNKLVESRESRSGSKSVKITTGSQKSQDSPSSSRKTSDADSRSSNANPSPASATTAASSTSNSPTTVDPPGPIGFALSQGSTQSSTTSSSQTLVSDLSDTLSAQKSTPPHYDYEDEDDETFDNPRRHPPRTTYREDYATLPPEAFELARQEHQSHRIFPWGRLKNPDKRNVFDSAYNPPWPITQPRYNSETRKYIVEDLNTSFQDVGLLPAIGEVKNPNSTKNRQKKEKPPTNETRVDIFAEVPPDALYMLLPLWPGETDPVSTKRQPFTPPVIPVQKRQYLLVYYKTYSHQNPPPRDGKPIKKRSRNSPTSSYDSFNRQDERYVLLNSFHISARVVSYAELQGTSMRIPDVGLAVSGPLQEAYESMPQCTLANDYVIGMCHSRSNGFEFFPEGFEKMGLSQNIPNPRIMELTTDDDRSSLDTLAVPTPMGRAVMEMAWLGGMALTSFHRDPHWRG</sequence>
<feature type="compositionally biased region" description="Low complexity" evidence="1">
    <location>
        <begin position="839"/>
        <end position="863"/>
    </location>
</feature>
<organism evidence="2 3">
    <name type="scientific">Crepidotus variabilis</name>
    <dbReference type="NCBI Taxonomy" id="179855"/>
    <lineage>
        <taxon>Eukaryota</taxon>
        <taxon>Fungi</taxon>
        <taxon>Dikarya</taxon>
        <taxon>Basidiomycota</taxon>
        <taxon>Agaricomycotina</taxon>
        <taxon>Agaricomycetes</taxon>
        <taxon>Agaricomycetidae</taxon>
        <taxon>Agaricales</taxon>
        <taxon>Agaricineae</taxon>
        <taxon>Crepidotaceae</taxon>
        <taxon>Crepidotus</taxon>
    </lineage>
</organism>
<evidence type="ECO:0000313" key="2">
    <source>
        <dbReference type="EMBL" id="KAF9529260.1"/>
    </source>
</evidence>
<evidence type="ECO:0000256" key="1">
    <source>
        <dbReference type="SAM" id="MobiDB-lite"/>
    </source>
</evidence>
<feature type="region of interest" description="Disordered" evidence="1">
    <location>
        <begin position="126"/>
        <end position="300"/>
    </location>
</feature>
<dbReference type="OrthoDB" id="3357948at2759"/>
<feature type="region of interest" description="Disordered" evidence="1">
    <location>
        <begin position="691"/>
        <end position="933"/>
    </location>
</feature>
<feature type="region of interest" description="Disordered" evidence="1">
    <location>
        <begin position="644"/>
        <end position="669"/>
    </location>
</feature>
<feature type="compositionally biased region" description="Acidic residues" evidence="1">
    <location>
        <begin position="282"/>
        <end position="300"/>
    </location>
</feature>
<feature type="compositionally biased region" description="Polar residues" evidence="1">
    <location>
        <begin position="9"/>
        <end position="46"/>
    </location>
</feature>
<feature type="region of interest" description="Disordered" evidence="1">
    <location>
        <begin position="1"/>
        <end position="111"/>
    </location>
</feature>
<feature type="compositionally biased region" description="Polar residues" evidence="1">
    <location>
        <begin position="96"/>
        <end position="111"/>
    </location>
</feature>
<feature type="compositionally biased region" description="Low complexity" evidence="1">
    <location>
        <begin position="126"/>
        <end position="135"/>
    </location>
</feature>
<feature type="compositionally biased region" description="Low complexity" evidence="1">
    <location>
        <begin position="215"/>
        <end position="249"/>
    </location>
</feature>
<feature type="compositionally biased region" description="Low complexity" evidence="1">
    <location>
        <begin position="523"/>
        <end position="532"/>
    </location>
</feature>
<reference evidence="2" key="1">
    <citation type="submission" date="2020-11" db="EMBL/GenBank/DDBJ databases">
        <authorList>
            <consortium name="DOE Joint Genome Institute"/>
            <person name="Ahrendt S."/>
            <person name="Riley R."/>
            <person name="Andreopoulos W."/>
            <person name="Labutti K."/>
            <person name="Pangilinan J."/>
            <person name="Ruiz-Duenas F.J."/>
            <person name="Barrasa J.M."/>
            <person name="Sanchez-Garcia M."/>
            <person name="Camarero S."/>
            <person name="Miyauchi S."/>
            <person name="Serrano A."/>
            <person name="Linde D."/>
            <person name="Babiker R."/>
            <person name="Drula E."/>
            <person name="Ayuso-Fernandez I."/>
            <person name="Pacheco R."/>
            <person name="Padilla G."/>
            <person name="Ferreira P."/>
            <person name="Barriuso J."/>
            <person name="Kellner H."/>
            <person name="Castanera R."/>
            <person name="Alfaro M."/>
            <person name="Ramirez L."/>
            <person name="Pisabarro A.G."/>
            <person name="Kuo A."/>
            <person name="Tritt A."/>
            <person name="Lipzen A."/>
            <person name="He G."/>
            <person name="Yan M."/>
            <person name="Ng V."/>
            <person name="Cullen D."/>
            <person name="Martin F."/>
            <person name="Rosso M.-N."/>
            <person name="Henrissat B."/>
            <person name="Hibbett D."/>
            <person name="Martinez A.T."/>
            <person name="Grigoriev I.V."/>
        </authorList>
    </citation>
    <scope>NUCLEOTIDE SEQUENCE</scope>
    <source>
        <strain evidence="2">CBS 506.95</strain>
    </source>
</reference>
<feature type="compositionally biased region" description="Basic and acidic residues" evidence="1">
    <location>
        <begin position="794"/>
        <end position="809"/>
    </location>
</feature>
<dbReference type="EMBL" id="MU157847">
    <property type="protein sequence ID" value="KAF9529260.1"/>
    <property type="molecule type" value="Genomic_DNA"/>
</dbReference>
<feature type="compositionally biased region" description="Low complexity" evidence="1">
    <location>
        <begin position="820"/>
        <end position="831"/>
    </location>
</feature>
<keyword evidence="3" id="KW-1185">Reference proteome</keyword>
<feature type="compositionally biased region" description="Low complexity" evidence="1">
    <location>
        <begin position="78"/>
        <end position="88"/>
    </location>
</feature>